<keyword evidence="4 12" id="KW-0812">Transmembrane</keyword>
<evidence type="ECO:0000256" key="10">
    <source>
        <dbReference type="ARBA" id="ARBA00042775"/>
    </source>
</evidence>
<comment type="similarity">
    <text evidence="8">Belongs to the PpiD chaperone family.</text>
</comment>
<sequence length="623" mass="68886">MLQKIRDNSTGWISKSIIGLIVVLFSFTGFEAIMGSTSNSNNVAKVNGEEITLDALAEAKSLQRRQLIEQFGRDFDTNLIDDQLLSEAALQGLISRKLLVQAADQSGLAFSSAAVDQFILLAPEFQVDGQFNADRFDQVIRQMGYTRLQFRQMIEQEMRTGQLRAGIAGSAFVTEQEAQAFARLERQTRDFAMLTLEPELDQITVTDAEVETYYNDNGAEFMTPEQVIVEYIELDKASFFDLVEVDDDELQDLYQAEIANLAEQRRAAHILIEVNDAVSDEQAREQAEHVVQRLQADEEFALVAQDVSDDIGSAQQGGDLGFAAPGVYEPEFEEVLFALDKGQVSAPLRTDYGWHIIKLLDVRAADIPSFASLRDKLAQDLKARQVEQRFVEAVKDLEGFAYESADLQQPASEMGLEVQVSEAFGRNGAEGLFANRQVLEAAFSTEVLEEGANSMAIELDPETIVVLRVQEHLQPKPIPFAEVSGQIKEQLIVQQAIAEAQATGEALLASLKEGQTSVAQAEENTWQVVEAANRAQEELDPQVLQAVFKMPKPKKDGAAEFAGLSLSNGDYVVLRLTGVSDEAAPLNSDELVQYQQVLASRAGQVDFNALMQQLELDAKIERF</sequence>
<dbReference type="PANTHER" id="PTHR47529">
    <property type="entry name" value="PEPTIDYL-PROLYL CIS-TRANS ISOMERASE D"/>
    <property type="match status" value="1"/>
</dbReference>
<keyword evidence="6 12" id="KW-0472">Membrane</keyword>
<reference evidence="14 15" key="1">
    <citation type="submission" date="2022-12" db="EMBL/GenBank/DDBJ databases">
        <title>Coexistence and Characterization of a Novel Tigecycline Resistance gene tet(X) variant and blaNDM-1 in a Pseudomonas caeni Isolate of Chicken Origin.</title>
        <authorList>
            <person name="Lu X."/>
            <person name="Zhang L."/>
            <person name="Li R."/>
            <person name="Wang Z."/>
        </authorList>
    </citation>
    <scope>NUCLEOTIDE SEQUENCE [LARGE SCALE GENOMIC DNA]</scope>
    <source>
        <strain evidence="14 15">CE14</strain>
    </source>
</reference>
<keyword evidence="7" id="KW-0143">Chaperone</keyword>
<evidence type="ECO:0000256" key="8">
    <source>
        <dbReference type="ARBA" id="ARBA00038408"/>
    </source>
</evidence>
<evidence type="ECO:0000256" key="3">
    <source>
        <dbReference type="ARBA" id="ARBA00022519"/>
    </source>
</evidence>
<dbReference type="SUPFAM" id="SSF54534">
    <property type="entry name" value="FKBP-like"/>
    <property type="match status" value="1"/>
</dbReference>
<dbReference type="AlphaFoldDB" id="A0AAE9VQA2"/>
<dbReference type="InterPro" id="IPR000297">
    <property type="entry name" value="PPIase_PpiC"/>
</dbReference>
<dbReference type="PROSITE" id="PS50198">
    <property type="entry name" value="PPIC_PPIASE_2"/>
    <property type="match status" value="1"/>
</dbReference>
<feature type="transmembrane region" description="Helical" evidence="12">
    <location>
        <begin position="12"/>
        <end position="30"/>
    </location>
</feature>
<organism evidence="14 15">
    <name type="scientific">Denitrificimonas caeni</name>
    <dbReference type="NCBI Taxonomy" id="521720"/>
    <lineage>
        <taxon>Bacteria</taxon>
        <taxon>Pseudomonadati</taxon>
        <taxon>Pseudomonadota</taxon>
        <taxon>Gammaproteobacteria</taxon>
        <taxon>Pseudomonadales</taxon>
        <taxon>Pseudomonadaceae</taxon>
        <taxon>Denitrificimonas</taxon>
    </lineage>
</organism>
<keyword evidence="2" id="KW-1003">Cell membrane</keyword>
<dbReference type="SUPFAM" id="SSF109998">
    <property type="entry name" value="Triger factor/SurA peptide-binding domain-like"/>
    <property type="match status" value="1"/>
</dbReference>
<dbReference type="GO" id="GO:0003755">
    <property type="term" value="F:peptidyl-prolyl cis-trans isomerase activity"/>
    <property type="evidence" value="ECO:0007669"/>
    <property type="project" value="UniProtKB-KW"/>
</dbReference>
<dbReference type="Gene3D" id="1.10.4030.10">
    <property type="entry name" value="Porin chaperone SurA, peptide-binding domain"/>
    <property type="match status" value="1"/>
</dbReference>
<dbReference type="InterPro" id="IPR023058">
    <property type="entry name" value="PPIase_PpiC_CS"/>
</dbReference>
<evidence type="ECO:0000256" key="1">
    <source>
        <dbReference type="ARBA" id="ARBA00004382"/>
    </source>
</evidence>
<accession>A0AAE9VQA2</accession>
<dbReference type="EMBL" id="CP114976">
    <property type="protein sequence ID" value="WBE24365.1"/>
    <property type="molecule type" value="Genomic_DNA"/>
</dbReference>
<evidence type="ECO:0000259" key="13">
    <source>
        <dbReference type="PROSITE" id="PS50198"/>
    </source>
</evidence>
<dbReference type="InterPro" id="IPR052029">
    <property type="entry name" value="PpiD_chaperone"/>
</dbReference>
<dbReference type="PANTHER" id="PTHR47529:SF1">
    <property type="entry name" value="PERIPLASMIC CHAPERONE PPID"/>
    <property type="match status" value="1"/>
</dbReference>
<evidence type="ECO:0000313" key="14">
    <source>
        <dbReference type="EMBL" id="WBE24365.1"/>
    </source>
</evidence>
<dbReference type="Gene3D" id="3.10.50.40">
    <property type="match status" value="1"/>
</dbReference>
<dbReference type="KEGG" id="dce:O6P33_08230"/>
<proteinExistence type="inferred from homology"/>
<dbReference type="PROSITE" id="PS01096">
    <property type="entry name" value="PPIC_PPIASE_1"/>
    <property type="match status" value="1"/>
</dbReference>
<dbReference type="GO" id="GO:0005886">
    <property type="term" value="C:plasma membrane"/>
    <property type="evidence" value="ECO:0007669"/>
    <property type="project" value="UniProtKB-SubCell"/>
</dbReference>
<keyword evidence="11" id="KW-0697">Rotamase</keyword>
<dbReference type="RefSeq" id="WP_269817308.1">
    <property type="nucleotide sequence ID" value="NZ_CP114976.1"/>
</dbReference>
<evidence type="ECO:0000256" key="5">
    <source>
        <dbReference type="ARBA" id="ARBA00022989"/>
    </source>
</evidence>
<evidence type="ECO:0000256" key="7">
    <source>
        <dbReference type="ARBA" id="ARBA00023186"/>
    </source>
</evidence>
<protein>
    <recommendedName>
        <fullName evidence="9">Periplasmic chaperone PpiD</fullName>
    </recommendedName>
    <alternativeName>
        <fullName evidence="10">Periplasmic folding chaperone</fullName>
    </alternativeName>
</protein>
<keyword evidence="15" id="KW-1185">Reference proteome</keyword>
<feature type="domain" description="PpiC" evidence="13">
    <location>
        <begin position="262"/>
        <end position="361"/>
    </location>
</feature>
<keyword evidence="5 12" id="KW-1133">Transmembrane helix</keyword>
<evidence type="ECO:0000256" key="9">
    <source>
        <dbReference type="ARBA" id="ARBA00040743"/>
    </source>
</evidence>
<comment type="subcellular location">
    <subcellularLocation>
        <location evidence="1">Cell inner membrane</location>
        <topology evidence="1">Single-pass type II membrane protein</topology>
        <orientation evidence="1">Periplasmic side</orientation>
    </subcellularLocation>
</comment>
<gene>
    <name evidence="14" type="ORF">O6P33_08230</name>
</gene>
<evidence type="ECO:0000256" key="11">
    <source>
        <dbReference type="PROSITE-ProRule" id="PRU00278"/>
    </source>
</evidence>
<evidence type="ECO:0000256" key="6">
    <source>
        <dbReference type="ARBA" id="ARBA00023136"/>
    </source>
</evidence>
<keyword evidence="3" id="KW-0997">Cell inner membrane</keyword>
<evidence type="ECO:0000256" key="4">
    <source>
        <dbReference type="ARBA" id="ARBA00022692"/>
    </source>
</evidence>
<evidence type="ECO:0000256" key="12">
    <source>
        <dbReference type="SAM" id="Phobius"/>
    </source>
</evidence>
<dbReference type="Proteomes" id="UP001212189">
    <property type="component" value="Chromosome"/>
</dbReference>
<evidence type="ECO:0000256" key="2">
    <source>
        <dbReference type="ARBA" id="ARBA00022475"/>
    </source>
</evidence>
<dbReference type="InterPro" id="IPR027304">
    <property type="entry name" value="Trigger_fact/SurA_dom_sf"/>
</dbReference>
<name>A0AAE9VQA2_9GAMM</name>
<dbReference type="InterPro" id="IPR046357">
    <property type="entry name" value="PPIase_dom_sf"/>
</dbReference>
<dbReference type="Pfam" id="PF13624">
    <property type="entry name" value="SurA_N_3"/>
    <property type="match status" value="1"/>
</dbReference>
<keyword evidence="11" id="KW-0413">Isomerase</keyword>
<dbReference type="Pfam" id="PF00639">
    <property type="entry name" value="Rotamase"/>
    <property type="match status" value="1"/>
</dbReference>
<evidence type="ECO:0000313" key="15">
    <source>
        <dbReference type="Proteomes" id="UP001212189"/>
    </source>
</evidence>